<dbReference type="AlphaFoldDB" id="A0AAW1P0X4"/>
<feature type="compositionally biased region" description="Low complexity" evidence="1">
    <location>
        <begin position="61"/>
        <end position="71"/>
    </location>
</feature>
<name>A0AAW1P0X4_9CHLO</name>
<sequence>MVKWVDGKLRLKLVDFDVAVINGRVHPYALLNPTLEKPTTVPNEVLDIPIALTPETPPSGPSDQQQPGSTGAFNSLTSKDKRTFVETYAPAKQPAGDGNADSVSSEEARQQSAELERVVISELRALGLSSPLGKHRWTTEDVAKTSAVQWHNAIAPFDMYGFWPERLDHRLTELYGPGAEKKLRIDLSGSSWLSTPSNGKKWTVIGENAAEDAGRHIADKAAQLQGDLWSGTGAPSEPPAIA</sequence>
<proteinExistence type="predicted"/>
<feature type="region of interest" description="Disordered" evidence="1">
    <location>
        <begin position="51"/>
        <end position="76"/>
    </location>
</feature>
<keyword evidence="3" id="KW-1185">Reference proteome</keyword>
<feature type="region of interest" description="Disordered" evidence="1">
    <location>
        <begin position="89"/>
        <end position="110"/>
    </location>
</feature>
<accession>A0AAW1P0X4</accession>
<reference evidence="2 3" key="1">
    <citation type="journal article" date="2024" name="Nat. Commun.">
        <title>Phylogenomics reveals the evolutionary origins of lichenization in chlorophyte algae.</title>
        <authorList>
            <person name="Puginier C."/>
            <person name="Libourel C."/>
            <person name="Otte J."/>
            <person name="Skaloud P."/>
            <person name="Haon M."/>
            <person name="Grisel S."/>
            <person name="Petersen M."/>
            <person name="Berrin J.G."/>
            <person name="Delaux P.M."/>
            <person name="Dal Grande F."/>
            <person name="Keller J."/>
        </authorList>
    </citation>
    <scope>NUCLEOTIDE SEQUENCE [LARGE SCALE GENOMIC DNA]</scope>
    <source>
        <strain evidence="2 3">SAG 2043</strain>
    </source>
</reference>
<comment type="caution">
    <text evidence="2">The sequence shown here is derived from an EMBL/GenBank/DDBJ whole genome shotgun (WGS) entry which is preliminary data.</text>
</comment>
<evidence type="ECO:0000313" key="2">
    <source>
        <dbReference type="EMBL" id="KAK9803920.1"/>
    </source>
</evidence>
<evidence type="ECO:0000313" key="3">
    <source>
        <dbReference type="Proteomes" id="UP001489004"/>
    </source>
</evidence>
<dbReference type="EMBL" id="JALJOR010000019">
    <property type="protein sequence ID" value="KAK9803920.1"/>
    <property type="molecule type" value="Genomic_DNA"/>
</dbReference>
<protein>
    <submittedName>
        <fullName evidence="2">Uncharacterized protein</fullName>
    </submittedName>
</protein>
<gene>
    <name evidence="2" type="ORF">WJX72_005217</name>
</gene>
<dbReference type="Proteomes" id="UP001489004">
    <property type="component" value="Unassembled WGS sequence"/>
</dbReference>
<evidence type="ECO:0000256" key="1">
    <source>
        <dbReference type="SAM" id="MobiDB-lite"/>
    </source>
</evidence>
<organism evidence="2 3">
    <name type="scientific">[Myrmecia] bisecta</name>
    <dbReference type="NCBI Taxonomy" id="41462"/>
    <lineage>
        <taxon>Eukaryota</taxon>
        <taxon>Viridiplantae</taxon>
        <taxon>Chlorophyta</taxon>
        <taxon>core chlorophytes</taxon>
        <taxon>Trebouxiophyceae</taxon>
        <taxon>Trebouxiales</taxon>
        <taxon>Trebouxiaceae</taxon>
        <taxon>Myrmecia</taxon>
    </lineage>
</organism>